<feature type="region of interest" description="Disordered" evidence="1">
    <location>
        <begin position="229"/>
        <end position="286"/>
    </location>
</feature>
<dbReference type="GO" id="GO:0071253">
    <property type="term" value="F:connexin binding"/>
    <property type="evidence" value="ECO:0007669"/>
    <property type="project" value="InterPro"/>
</dbReference>
<feature type="domain" description="Consortin C-terminal" evidence="4">
    <location>
        <begin position="313"/>
        <end position="423"/>
    </location>
</feature>
<dbReference type="PANTHER" id="PTHR28581:SF1">
    <property type="entry name" value="CONSORTIN"/>
    <property type="match status" value="1"/>
</dbReference>
<dbReference type="GO" id="GO:0005886">
    <property type="term" value="C:plasma membrane"/>
    <property type="evidence" value="ECO:0007669"/>
    <property type="project" value="TreeGrafter"/>
</dbReference>
<evidence type="ECO:0000259" key="4">
    <source>
        <dbReference type="Pfam" id="PF15281"/>
    </source>
</evidence>
<evidence type="ECO:0000256" key="1">
    <source>
        <dbReference type="SAM" id="MobiDB-lite"/>
    </source>
</evidence>
<dbReference type="AlphaFoldDB" id="A0A8T2MKX5"/>
<dbReference type="GO" id="GO:0030133">
    <property type="term" value="C:transport vesicle"/>
    <property type="evidence" value="ECO:0007669"/>
    <property type="project" value="TreeGrafter"/>
</dbReference>
<feature type="signal peptide" evidence="3">
    <location>
        <begin position="1"/>
        <end position="16"/>
    </location>
</feature>
<keyword evidence="2" id="KW-0812">Transmembrane</keyword>
<feature type="compositionally biased region" description="Acidic residues" evidence="1">
    <location>
        <begin position="263"/>
        <end position="286"/>
    </location>
</feature>
<dbReference type="InterPro" id="IPR028129">
    <property type="entry name" value="Consortin_C"/>
</dbReference>
<dbReference type="Pfam" id="PF22883">
    <property type="entry name" value="Consortin_N"/>
    <property type="match status" value="1"/>
</dbReference>
<dbReference type="InterPro" id="IPR042318">
    <property type="entry name" value="Consortin"/>
</dbReference>
<keyword evidence="2" id="KW-1133">Transmembrane helix</keyword>
<feature type="transmembrane region" description="Helical" evidence="2">
    <location>
        <begin position="366"/>
        <end position="389"/>
    </location>
</feature>
<dbReference type="Pfam" id="PF15281">
    <property type="entry name" value="Consortin_C"/>
    <property type="match status" value="1"/>
</dbReference>
<feature type="region of interest" description="Disordered" evidence="1">
    <location>
        <begin position="331"/>
        <end position="354"/>
    </location>
</feature>
<feature type="domain" description="Consortin N-terminal" evidence="5">
    <location>
        <begin position="122"/>
        <end position="173"/>
    </location>
</feature>
<name>A0A8T2MKX5_ASTMX</name>
<reference evidence="6 7" key="1">
    <citation type="submission" date="2021-07" db="EMBL/GenBank/DDBJ databases">
        <authorList>
            <person name="Imarazene B."/>
            <person name="Zahm M."/>
            <person name="Klopp C."/>
            <person name="Cabau C."/>
            <person name="Beille S."/>
            <person name="Jouanno E."/>
            <person name="Castinel A."/>
            <person name="Lluch J."/>
            <person name="Gil L."/>
            <person name="Kuchtly C."/>
            <person name="Lopez Roques C."/>
            <person name="Donnadieu C."/>
            <person name="Parrinello H."/>
            <person name="Journot L."/>
            <person name="Du K."/>
            <person name="Schartl M."/>
            <person name="Retaux S."/>
            <person name="Guiguen Y."/>
        </authorList>
    </citation>
    <scope>NUCLEOTIDE SEQUENCE [LARGE SCALE GENOMIC DNA]</scope>
    <source>
        <strain evidence="6">Pach_M1</strain>
        <tissue evidence="6">Testis</tissue>
    </source>
</reference>
<dbReference type="InterPro" id="IPR054132">
    <property type="entry name" value="Consortin_N"/>
</dbReference>
<organism evidence="6 7">
    <name type="scientific">Astyanax mexicanus</name>
    <name type="common">Blind cave fish</name>
    <name type="synonym">Astyanax fasciatus mexicanus</name>
    <dbReference type="NCBI Taxonomy" id="7994"/>
    <lineage>
        <taxon>Eukaryota</taxon>
        <taxon>Metazoa</taxon>
        <taxon>Chordata</taxon>
        <taxon>Craniata</taxon>
        <taxon>Vertebrata</taxon>
        <taxon>Euteleostomi</taxon>
        <taxon>Actinopterygii</taxon>
        <taxon>Neopterygii</taxon>
        <taxon>Teleostei</taxon>
        <taxon>Ostariophysi</taxon>
        <taxon>Characiformes</taxon>
        <taxon>Characoidei</taxon>
        <taxon>Acestrorhamphidae</taxon>
        <taxon>Acestrorhamphinae</taxon>
        <taxon>Astyanax</taxon>
    </lineage>
</organism>
<keyword evidence="3" id="KW-0732">Signal</keyword>
<keyword evidence="2" id="KW-0472">Membrane</keyword>
<dbReference type="EMBL" id="JAICCE010000001">
    <property type="protein sequence ID" value="KAG9282645.1"/>
    <property type="molecule type" value="Genomic_DNA"/>
</dbReference>
<accession>A0A8T2MKX5</accession>
<protein>
    <submittedName>
        <fullName evidence="6">Consortin-like</fullName>
    </submittedName>
</protein>
<gene>
    <name evidence="6" type="primary">CNST</name>
    <name evidence="6" type="ORF">AMEX_G1334</name>
</gene>
<dbReference type="PANTHER" id="PTHR28581">
    <property type="entry name" value="CONSORTIN"/>
    <property type="match status" value="1"/>
</dbReference>
<evidence type="ECO:0000313" key="7">
    <source>
        <dbReference type="Proteomes" id="UP000752171"/>
    </source>
</evidence>
<feature type="compositionally biased region" description="Polar residues" evidence="1">
    <location>
        <begin position="229"/>
        <end position="245"/>
    </location>
</feature>
<evidence type="ECO:0000313" key="6">
    <source>
        <dbReference type="EMBL" id="KAG9282645.1"/>
    </source>
</evidence>
<dbReference type="GO" id="GO:0042998">
    <property type="term" value="P:positive regulation of Golgi to plasma membrane protein transport"/>
    <property type="evidence" value="ECO:0007669"/>
    <property type="project" value="InterPro"/>
</dbReference>
<sequence length="427" mass="48351">MLYLIICSILASVVELEFELQIKAEALHGHPQECFEIMGDLKTQEATREKEDSTTVWSGSKEATINLSVSEKSQNKQKETEAMDWGAVKEDREENSAGNVCRAPGPSPSLLAALHSLGEHSDYMLLPHSLHQVGLIQIKYIEYPWAVQFLSLERLYHERLLSNLASLQKEWESQWKSDADAKSSTPLKTKCTDTESKCMYSLSYICRTHQRPTRSAEKDVVDLPLKQSLKQMTEHSGTVQETSIRNPVRTEEQTENSLQPQSEEQEEEEDEEEEEEEEELLNDDGLIEELQEDAGEEPVYRKERDKLIQVKEMFPPNGLVSILKRRAGLEEDDSANCSPSRSSDKRKVRFRETDDDNDEVGGASCLIFLLLCLVTVVISMGGTALYCVVSGAYSNVCTDFSQNIDFYFGPVRRSMVSITHWFTPSTS</sequence>
<dbReference type="Proteomes" id="UP000752171">
    <property type="component" value="Unassembled WGS sequence"/>
</dbReference>
<comment type="caution">
    <text evidence="6">The sequence shown here is derived from an EMBL/GenBank/DDBJ whole genome shotgun (WGS) entry which is preliminary data.</text>
</comment>
<evidence type="ECO:0000256" key="3">
    <source>
        <dbReference type="SAM" id="SignalP"/>
    </source>
</evidence>
<dbReference type="GO" id="GO:0005802">
    <property type="term" value="C:trans-Golgi network"/>
    <property type="evidence" value="ECO:0007669"/>
    <property type="project" value="InterPro"/>
</dbReference>
<evidence type="ECO:0000256" key="2">
    <source>
        <dbReference type="SAM" id="Phobius"/>
    </source>
</evidence>
<feature type="chain" id="PRO_5035921081" evidence="3">
    <location>
        <begin position="17"/>
        <end position="427"/>
    </location>
</feature>
<evidence type="ECO:0000259" key="5">
    <source>
        <dbReference type="Pfam" id="PF22883"/>
    </source>
</evidence>
<proteinExistence type="predicted"/>